<dbReference type="PANTHER" id="PTHR28042">
    <property type="entry name" value="E3 UBIQUITIN-PROTEIN LIGASE COMPLEX SLX5-SLX8 SUBUNIT SLX5"/>
    <property type="match status" value="1"/>
</dbReference>
<dbReference type="InterPro" id="IPR038886">
    <property type="entry name" value="E3_SLX5/Rfp1"/>
</dbReference>
<protein>
    <submittedName>
        <fullName evidence="2">Cell cycle control protein</fullName>
    </submittedName>
</protein>
<dbReference type="EMBL" id="JH921430">
    <property type="protein sequence ID" value="EKD19845.1"/>
    <property type="molecule type" value="Genomic_DNA"/>
</dbReference>
<sequence>MSHSATLSPSPALGFGGSNLDFVSPRRPPAPNNNPRIRPSHPHNLYSRRTSEEMAERSQHLPPPRLEHRASQTIIDLTDDTEELSVPPRNNQAQSRPFGPPRLDRSDGGNMDNMIDLTEDSPEQDVIFTHARQRQLPLPRMHPAAAYHPAAPRADSPTLFLPQHQPPGMNRAFANHAFHLGVAVGPGRFGGAASNIGPGIGMGIVSQREIMDHLNFAHHAHHLQQAMPNGLNYQNAAFAERKPEHVAPPPAREGFTRSPKGDDEEVIICPCCEEELVQNNDKEGLIVKKSGKPPSKKEREEHPFWVVKECGHVFCNKCFQDRTKHGFTKNPQPGVAKRSRALLCAVEDCDSDVKSKDKWVGVFL</sequence>
<dbReference type="GO" id="GO:0033768">
    <property type="term" value="C:SUMO-targeted ubiquitin ligase complex"/>
    <property type="evidence" value="ECO:0007669"/>
    <property type="project" value="TreeGrafter"/>
</dbReference>
<reference evidence="2 3" key="1">
    <citation type="journal article" date="2012" name="BMC Genomics">
        <title>Sequencing the genome of Marssonina brunnea reveals fungus-poplar co-evolution.</title>
        <authorList>
            <person name="Zhu S."/>
            <person name="Cao Y.-Z."/>
            <person name="Jiang C."/>
            <person name="Tan B.-Y."/>
            <person name="Wang Z."/>
            <person name="Feng S."/>
            <person name="Zhang L."/>
            <person name="Su X.-H."/>
            <person name="Brejova B."/>
            <person name="Vinar T."/>
            <person name="Xu M."/>
            <person name="Wang M.-X."/>
            <person name="Zhang S.-G."/>
            <person name="Huang M.-R."/>
            <person name="Wu R."/>
            <person name="Zhou Y."/>
        </authorList>
    </citation>
    <scope>NUCLEOTIDE SEQUENCE [LARGE SCALE GENOMIC DNA]</scope>
    <source>
        <strain evidence="2 3">MB_m1</strain>
    </source>
</reference>
<gene>
    <name evidence="2" type="ORF">MBM_01797</name>
</gene>
<feature type="region of interest" description="Disordered" evidence="1">
    <location>
        <begin position="1"/>
        <end position="108"/>
    </location>
</feature>
<name>K1WQD0_MARBU</name>
<dbReference type="InParanoid" id="K1WQD0"/>
<dbReference type="HOGENOM" id="CLU_050547_0_0_1"/>
<dbReference type="PANTHER" id="PTHR28042:SF1">
    <property type="entry name" value="E3 UBIQUITIN-PROTEIN LIGASE COMPLEX SLX5-SLX8 SUBUNIT SLX5"/>
    <property type="match status" value="1"/>
</dbReference>
<dbReference type="STRING" id="1072389.K1WQD0"/>
<dbReference type="OrthoDB" id="2398441at2759"/>
<organism evidence="2 3">
    <name type="scientific">Marssonina brunnea f. sp. multigermtubi (strain MB_m1)</name>
    <name type="common">Marssonina leaf spot fungus</name>
    <dbReference type="NCBI Taxonomy" id="1072389"/>
    <lineage>
        <taxon>Eukaryota</taxon>
        <taxon>Fungi</taxon>
        <taxon>Dikarya</taxon>
        <taxon>Ascomycota</taxon>
        <taxon>Pezizomycotina</taxon>
        <taxon>Leotiomycetes</taxon>
        <taxon>Helotiales</taxon>
        <taxon>Drepanopezizaceae</taxon>
        <taxon>Drepanopeziza</taxon>
    </lineage>
</organism>
<evidence type="ECO:0000313" key="3">
    <source>
        <dbReference type="Proteomes" id="UP000006753"/>
    </source>
</evidence>
<dbReference type="KEGG" id="mbe:MBM_01797"/>
<dbReference type="OMA" id="GKDKWVG"/>
<evidence type="ECO:0000256" key="1">
    <source>
        <dbReference type="SAM" id="MobiDB-lite"/>
    </source>
</evidence>
<keyword evidence="3" id="KW-1185">Reference proteome</keyword>
<dbReference type="eggNOG" id="ENOG502SDJU">
    <property type="taxonomic scope" value="Eukaryota"/>
</dbReference>
<feature type="compositionally biased region" description="Basic and acidic residues" evidence="1">
    <location>
        <begin position="49"/>
        <end position="70"/>
    </location>
</feature>
<accession>K1WQD0</accession>
<dbReference type="Proteomes" id="UP000006753">
    <property type="component" value="Unassembled WGS sequence"/>
</dbReference>
<evidence type="ECO:0000313" key="2">
    <source>
        <dbReference type="EMBL" id="EKD19845.1"/>
    </source>
</evidence>
<proteinExistence type="predicted"/>
<dbReference type="GO" id="GO:0004842">
    <property type="term" value="F:ubiquitin-protein transferase activity"/>
    <property type="evidence" value="ECO:0007669"/>
    <property type="project" value="TreeGrafter"/>
</dbReference>
<dbReference type="GeneID" id="18757732"/>
<dbReference type="AlphaFoldDB" id="K1WQD0"/>